<evidence type="ECO:0000256" key="3">
    <source>
        <dbReference type="ARBA" id="ARBA00022630"/>
    </source>
</evidence>
<organism evidence="8 9">
    <name type="scientific">Sphingomonas oligophenolica</name>
    <dbReference type="NCBI Taxonomy" id="301154"/>
    <lineage>
        <taxon>Bacteria</taxon>
        <taxon>Pseudomonadati</taxon>
        <taxon>Pseudomonadota</taxon>
        <taxon>Alphaproteobacteria</taxon>
        <taxon>Sphingomonadales</taxon>
        <taxon>Sphingomonadaceae</taxon>
        <taxon>Sphingomonas</taxon>
    </lineage>
</organism>
<dbReference type="SUPFAM" id="SSF47203">
    <property type="entry name" value="Acyl-CoA dehydrogenase C-terminal domain-like"/>
    <property type="match status" value="1"/>
</dbReference>
<dbReference type="InterPro" id="IPR036250">
    <property type="entry name" value="AcylCo_DH-like_C"/>
</dbReference>
<dbReference type="Gene3D" id="1.20.140.10">
    <property type="entry name" value="Butyryl-CoA Dehydrogenase, subunit A, domain 3"/>
    <property type="match status" value="1"/>
</dbReference>
<comment type="cofactor">
    <cofactor evidence="1">
        <name>FAD</name>
        <dbReference type="ChEBI" id="CHEBI:57692"/>
    </cofactor>
</comment>
<gene>
    <name evidence="8" type="ORF">ABC974_25510</name>
</gene>
<dbReference type="Pfam" id="PF02771">
    <property type="entry name" value="Acyl-CoA_dh_N"/>
    <property type="match status" value="1"/>
</dbReference>
<sequence>MDFNHNDDRQMLGDTLGRYLQQRYPMDIRHGISASQAGWSAEHWTALAELGIVGALFDEAAGGFGGTGFDIAAVFEQLGKALVVEPFLGTLMAGRVLAKAGGQEAILSDAITGTTILAFAHEEAQSHYDLADIATQAGEDQALTGAKAVVPQIEAASHILISARVAGSPGEEGGIDLFLVRAGATGAAVRGYPMIDGGRGGELTLAGAPAILVAGDGYPLIEDAVAAGIVALSWEAVGIMDVIKAATLDYLRTRKQFGVPIGKFQALQHRMATIALEIEQARSAAINAAAALDEPRIKRERAVSAAKYTIGRVGTLVAEEAIQLHGGIGMTWELPLSHYAKRLTMIGHQLGDEDHHLARFAALGRLL</sequence>
<evidence type="ECO:0000313" key="9">
    <source>
        <dbReference type="Proteomes" id="UP001419910"/>
    </source>
</evidence>
<feature type="domain" description="Acyl-CoA dehydrogenase/oxidase N-terminal" evidence="7">
    <location>
        <begin position="7"/>
        <end position="103"/>
    </location>
</feature>
<evidence type="ECO:0000256" key="4">
    <source>
        <dbReference type="ARBA" id="ARBA00022827"/>
    </source>
</evidence>
<comment type="caution">
    <text evidence="8">The sequence shown here is derived from an EMBL/GenBank/DDBJ whole genome shotgun (WGS) entry which is preliminary data.</text>
</comment>
<reference evidence="8 9" key="1">
    <citation type="submission" date="2024-05" db="EMBL/GenBank/DDBJ databases">
        <authorList>
            <person name="Liu Q."/>
            <person name="Xin Y.-H."/>
        </authorList>
    </citation>
    <scope>NUCLEOTIDE SEQUENCE [LARGE SCALE GENOMIC DNA]</scope>
    <source>
        <strain evidence="8 9">CGMCC 1.10181</strain>
    </source>
</reference>
<feature type="domain" description="Acyl-CoA dehydrogenase/oxidase C-terminal" evidence="6">
    <location>
        <begin position="215"/>
        <end position="343"/>
    </location>
</feature>
<dbReference type="InterPro" id="IPR046373">
    <property type="entry name" value="Acyl-CoA_Oxase/DH_mid-dom_sf"/>
</dbReference>
<keyword evidence="5" id="KW-0560">Oxidoreductase</keyword>
<dbReference type="Gene3D" id="2.40.110.10">
    <property type="entry name" value="Butyryl-CoA Dehydrogenase, subunit A, domain 2"/>
    <property type="match status" value="1"/>
</dbReference>
<dbReference type="InterPro" id="IPR013786">
    <property type="entry name" value="AcylCoA_DH/ox_N"/>
</dbReference>
<dbReference type="RefSeq" id="WP_343892340.1">
    <property type="nucleotide sequence ID" value="NZ_BAAAEH010000057.1"/>
</dbReference>
<dbReference type="Pfam" id="PF00441">
    <property type="entry name" value="Acyl-CoA_dh_1"/>
    <property type="match status" value="1"/>
</dbReference>
<keyword evidence="4" id="KW-0274">FAD</keyword>
<dbReference type="EMBL" id="JBDIME010000037">
    <property type="protein sequence ID" value="MEN2793008.1"/>
    <property type="molecule type" value="Genomic_DNA"/>
</dbReference>
<evidence type="ECO:0000256" key="5">
    <source>
        <dbReference type="ARBA" id="ARBA00023002"/>
    </source>
</evidence>
<accession>A0ABU9YB17</accession>
<comment type="similarity">
    <text evidence="2">Belongs to the acyl-CoA dehydrogenase family.</text>
</comment>
<keyword evidence="3" id="KW-0285">Flavoprotein</keyword>
<dbReference type="PANTHER" id="PTHR43884:SF20">
    <property type="entry name" value="ACYL-COA DEHYDROGENASE FADE28"/>
    <property type="match status" value="1"/>
</dbReference>
<dbReference type="SUPFAM" id="SSF56645">
    <property type="entry name" value="Acyl-CoA dehydrogenase NM domain-like"/>
    <property type="match status" value="1"/>
</dbReference>
<evidence type="ECO:0000259" key="6">
    <source>
        <dbReference type="Pfam" id="PF00441"/>
    </source>
</evidence>
<evidence type="ECO:0000256" key="2">
    <source>
        <dbReference type="ARBA" id="ARBA00009347"/>
    </source>
</evidence>
<name>A0ABU9YB17_9SPHN</name>
<proteinExistence type="inferred from homology"/>
<dbReference type="PANTHER" id="PTHR43884">
    <property type="entry name" value="ACYL-COA DEHYDROGENASE"/>
    <property type="match status" value="1"/>
</dbReference>
<dbReference type="InterPro" id="IPR009075">
    <property type="entry name" value="AcylCo_DH/oxidase_C"/>
</dbReference>
<keyword evidence="9" id="KW-1185">Reference proteome</keyword>
<dbReference type="CDD" id="cd00567">
    <property type="entry name" value="ACAD"/>
    <property type="match status" value="1"/>
</dbReference>
<evidence type="ECO:0000313" key="8">
    <source>
        <dbReference type="EMBL" id="MEN2793008.1"/>
    </source>
</evidence>
<dbReference type="InterPro" id="IPR037069">
    <property type="entry name" value="AcylCoA_DH/ox_N_sf"/>
</dbReference>
<dbReference type="Proteomes" id="UP001419910">
    <property type="component" value="Unassembled WGS sequence"/>
</dbReference>
<evidence type="ECO:0000259" key="7">
    <source>
        <dbReference type="Pfam" id="PF02771"/>
    </source>
</evidence>
<dbReference type="Gene3D" id="1.10.540.10">
    <property type="entry name" value="Acyl-CoA dehydrogenase/oxidase, N-terminal domain"/>
    <property type="match status" value="1"/>
</dbReference>
<evidence type="ECO:0000256" key="1">
    <source>
        <dbReference type="ARBA" id="ARBA00001974"/>
    </source>
</evidence>
<protein>
    <submittedName>
        <fullName evidence="8">Acyl-CoA dehydrogenase</fullName>
    </submittedName>
</protein>
<dbReference type="InterPro" id="IPR009100">
    <property type="entry name" value="AcylCoA_DH/oxidase_NM_dom_sf"/>
</dbReference>